<sequence length="253" mass="28159">MTRIADPISLPLIKSSPALESGECGSIVCHFLEPAFRIAYRGVLHIDARGWESQAKTFYAHAVARTPKALWLHVQRINLLAGMADPDIHGALVDLFLVLDGKGAALCKRMLALAYPLLQREAFRQLLDHLLANGSHDNLSSNGSVLSSGRVSHEQLIRFEESADDAQTDPLQIASEQLAFGQTDLARETLESAVLAAPERLELHHALLEIYRHSRIKTQIVHFLQRLETVSNPPQKAWQELLHEIDKDHDKPG</sequence>
<protein>
    <recommendedName>
        <fullName evidence="3">Tetratricopeptide repeat protein</fullName>
    </recommendedName>
</protein>
<organism evidence="1 2">
    <name type="scientific">Candidatus Thiodiazotropha endolucinida</name>
    <dbReference type="NCBI Taxonomy" id="1655433"/>
    <lineage>
        <taxon>Bacteria</taxon>
        <taxon>Pseudomonadati</taxon>
        <taxon>Pseudomonadota</taxon>
        <taxon>Gammaproteobacteria</taxon>
        <taxon>Chromatiales</taxon>
        <taxon>Sedimenticolaceae</taxon>
        <taxon>Candidatus Thiodiazotropha</taxon>
    </lineage>
</organism>
<accession>A0A7Z1AG69</accession>
<keyword evidence="2" id="KW-1185">Reference proteome</keyword>
<evidence type="ECO:0000313" key="1">
    <source>
        <dbReference type="EMBL" id="ODJ88810.1"/>
    </source>
</evidence>
<proteinExistence type="predicted"/>
<name>A0A7Z1AG69_9GAMM</name>
<dbReference type="Proteomes" id="UP000094769">
    <property type="component" value="Unassembled WGS sequence"/>
</dbReference>
<evidence type="ECO:0000313" key="2">
    <source>
        <dbReference type="Proteomes" id="UP000094769"/>
    </source>
</evidence>
<dbReference type="AlphaFoldDB" id="A0A7Z1AG69"/>
<gene>
    <name evidence="1" type="ORF">CODIS_09040</name>
</gene>
<dbReference type="EMBL" id="MARB01000004">
    <property type="protein sequence ID" value="ODJ88810.1"/>
    <property type="molecule type" value="Genomic_DNA"/>
</dbReference>
<dbReference type="OrthoDB" id="6088563at2"/>
<reference evidence="1 2" key="1">
    <citation type="submission" date="2016-06" db="EMBL/GenBank/DDBJ databases">
        <title>Genome sequence of endosymbiont of Candidatus Endolucinida thiodiazotropha.</title>
        <authorList>
            <person name="Poehlein A."/>
            <person name="Koenig S."/>
            <person name="Heiden S.E."/>
            <person name="Thuermer A."/>
            <person name="Voget S."/>
            <person name="Daniel R."/>
            <person name="Markert S."/>
            <person name="Gros O."/>
            <person name="Schweder T."/>
        </authorList>
    </citation>
    <scope>NUCLEOTIDE SEQUENCE [LARGE SCALE GENOMIC DNA]</scope>
    <source>
        <strain evidence="1 2">COS</strain>
    </source>
</reference>
<comment type="caution">
    <text evidence="1">The sequence shown here is derived from an EMBL/GenBank/DDBJ whole genome shotgun (WGS) entry which is preliminary data.</text>
</comment>
<dbReference type="RefSeq" id="WP_069121664.1">
    <property type="nucleotide sequence ID" value="NZ_MARB01000004.1"/>
</dbReference>
<evidence type="ECO:0008006" key="3">
    <source>
        <dbReference type="Google" id="ProtNLM"/>
    </source>
</evidence>